<sequence>MMDAFTQPALLDDLANVLGPKGLTTDVADIAPWLTDWRGRYHGAALAMVSPANTAELAEIVRLAARTGTPIVPQGGNSGMVGGATPDVRGTALLLSTRRMNAIRSIDAQAGAVVAEAGVVLQTLHEAVAAQGMRFPLTLGGKGSATVGGLVSTNAGGTQVLRHGTMRALVEGIEAVLPDGSIYEGLVTLKKDNRGYDLKHLLIGAEGTLGIVTAATLKLVPALIDRVVVWAGVESPLVARQLLLMLEARAGREMEGFEIVPQRCLTNVLRHVPGTRAPLAAPCPWHVLIEFARDTPSAQAPEDFAQTLMADAFERGLLLDAAISTSESQADAFWKLRDSISEAERAEGPAMQHDISVPVAAMAQFIIDAGAAVEARFPGTQAAAFGHMGDGNVHFHVTAPKGADGRLWSNGPGKEISAFVHDLVVAAGGSISAEHGIGQMKRDELARLSDPARIMAMQAIKRGLDPKGIMNPGKLIAL</sequence>
<evidence type="ECO:0000259" key="4">
    <source>
        <dbReference type="PROSITE" id="PS51387"/>
    </source>
</evidence>
<gene>
    <name evidence="5" type="ORF">GCM10010833_23910</name>
</gene>
<dbReference type="Gene3D" id="3.30.43.10">
    <property type="entry name" value="Uridine Diphospho-n-acetylenolpyruvylglucosamine Reductase, domain 2"/>
    <property type="match status" value="1"/>
</dbReference>
<evidence type="ECO:0000256" key="3">
    <source>
        <dbReference type="ARBA" id="ARBA00022827"/>
    </source>
</evidence>
<comment type="similarity">
    <text evidence="1">Belongs to the FAD-binding oxidoreductase/transferase type 4 family.</text>
</comment>
<dbReference type="RefSeq" id="WP_188514677.1">
    <property type="nucleotide sequence ID" value="NZ_BMGD01000004.1"/>
</dbReference>
<dbReference type="InterPro" id="IPR004113">
    <property type="entry name" value="FAD-bd_oxidored_4_C"/>
</dbReference>
<dbReference type="InterPro" id="IPR016169">
    <property type="entry name" value="FAD-bd_PCMH_sub2"/>
</dbReference>
<dbReference type="InterPro" id="IPR016164">
    <property type="entry name" value="FAD-linked_Oxase-like_C"/>
</dbReference>
<protein>
    <submittedName>
        <fullName evidence="5">D-2-hydroxyacid dehydrogenase</fullName>
    </submittedName>
</protein>
<dbReference type="Gene3D" id="3.30.70.2740">
    <property type="match status" value="1"/>
</dbReference>
<dbReference type="SUPFAM" id="SSF55103">
    <property type="entry name" value="FAD-linked oxidases, C-terminal domain"/>
    <property type="match status" value="1"/>
</dbReference>
<comment type="caution">
    <text evidence="5">The sequence shown here is derived from an EMBL/GenBank/DDBJ whole genome shotgun (WGS) entry which is preliminary data.</text>
</comment>
<name>A0ABQ1JGQ2_9SPHN</name>
<proteinExistence type="inferred from homology"/>
<dbReference type="Pfam" id="PF02913">
    <property type="entry name" value="FAD-oxidase_C"/>
    <property type="match status" value="1"/>
</dbReference>
<dbReference type="InterPro" id="IPR051264">
    <property type="entry name" value="FAD-oxidored/transferase_4"/>
</dbReference>
<dbReference type="Gene3D" id="1.10.45.10">
    <property type="entry name" value="Vanillyl-alcohol Oxidase, Chain A, domain 4"/>
    <property type="match status" value="1"/>
</dbReference>
<dbReference type="InterPro" id="IPR016171">
    <property type="entry name" value="Vanillyl_alc_oxidase_C-sub2"/>
</dbReference>
<organism evidence="5 6">
    <name type="scientific">Blastomonas aquatica</name>
    <dbReference type="NCBI Taxonomy" id="1510276"/>
    <lineage>
        <taxon>Bacteria</taxon>
        <taxon>Pseudomonadati</taxon>
        <taxon>Pseudomonadota</taxon>
        <taxon>Alphaproteobacteria</taxon>
        <taxon>Sphingomonadales</taxon>
        <taxon>Sphingomonadaceae</taxon>
        <taxon>Blastomonas</taxon>
    </lineage>
</organism>
<dbReference type="InterPro" id="IPR016167">
    <property type="entry name" value="FAD-bd_PCMH_sub1"/>
</dbReference>
<evidence type="ECO:0000256" key="2">
    <source>
        <dbReference type="ARBA" id="ARBA00022630"/>
    </source>
</evidence>
<dbReference type="InterPro" id="IPR006094">
    <property type="entry name" value="Oxid_FAD_bind_N"/>
</dbReference>
<feature type="domain" description="FAD-binding PCMH-type" evidence="4">
    <location>
        <begin position="41"/>
        <end position="222"/>
    </location>
</feature>
<evidence type="ECO:0000256" key="1">
    <source>
        <dbReference type="ARBA" id="ARBA00008000"/>
    </source>
</evidence>
<keyword evidence="3" id="KW-0274">FAD</keyword>
<dbReference type="SUPFAM" id="SSF56176">
    <property type="entry name" value="FAD-binding/transporter-associated domain-like"/>
    <property type="match status" value="1"/>
</dbReference>
<evidence type="ECO:0000313" key="5">
    <source>
        <dbReference type="EMBL" id="GGB67942.1"/>
    </source>
</evidence>
<dbReference type="InterPro" id="IPR016166">
    <property type="entry name" value="FAD-bd_PCMH"/>
</dbReference>
<keyword evidence="2" id="KW-0285">Flavoprotein</keyword>
<dbReference type="Gene3D" id="3.30.70.2190">
    <property type="match status" value="1"/>
</dbReference>
<dbReference type="Gene3D" id="3.30.465.10">
    <property type="match status" value="1"/>
</dbReference>
<dbReference type="PANTHER" id="PTHR43716:SF2">
    <property type="entry name" value="BLL6224 PROTEIN"/>
    <property type="match status" value="1"/>
</dbReference>
<keyword evidence="6" id="KW-1185">Reference proteome</keyword>
<reference evidence="6" key="1">
    <citation type="journal article" date="2019" name="Int. J. Syst. Evol. Microbiol.">
        <title>The Global Catalogue of Microorganisms (GCM) 10K type strain sequencing project: providing services to taxonomists for standard genome sequencing and annotation.</title>
        <authorList>
            <consortium name="The Broad Institute Genomics Platform"/>
            <consortium name="The Broad Institute Genome Sequencing Center for Infectious Disease"/>
            <person name="Wu L."/>
            <person name="Ma J."/>
        </authorList>
    </citation>
    <scope>NUCLEOTIDE SEQUENCE [LARGE SCALE GENOMIC DNA]</scope>
    <source>
        <strain evidence="6">CGMCC 1.12851</strain>
    </source>
</reference>
<evidence type="ECO:0000313" key="6">
    <source>
        <dbReference type="Proteomes" id="UP000614261"/>
    </source>
</evidence>
<dbReference type="Pfam" id="PF01565">
    <property type="entry name" value="FAD_binding_4"/>
    <property type="match status" value="1"/>
</dbReference>
<dbReference type="PROSITE" id="PS51387">
    <property type="entry name" value="FAD_PCMH"/>
    <property type="match status" value="1"/>
</dbReference>
<dbReference type="Proteomes" id="UP000614261">
    <property type="component" value="Unassembled WGS sequence"/>
</dbReference>
<accession>A0ABQ1JGQ2</accession>
<dbReference type="PANTHER" id="PTHR43716">
    <property type="entry name" value="D-2-HYDROXYGLUTARATE DEHYDROGENASE, MITOCHONDRIAL"/>
    <property type="match status" value="1"/>
</dbReference>
<dbReference type="InterPro" id="IPR036318">
    <property type="entry name" value="FAD-bd_PCMH-like_sf"/>
</dbReference>
<dbReference type="EMBL" id="BMGD01000004">
    <property type="protein sequence ID" value="GGB67942.1"/>
    <property type="molecule type" value="Genomic_DNA"/>
</dbReference>